<organism evidence="1 2">
    <name type="scientific">Streptomonospora nanhaiensis</name>
    <dbReference type="NCBI Taxonomy" id="1323731"/>
    <lineage>
        <taxon>Bacteria</taxon>
        <taxon>Bacillati</taxon>
        <taxon>Actinomycetota</taxon>
        <taxon>Actinomycetes</taxon>
        <taxon>Streptosporangiales</taxon>
        <taxon>Nocardiopsidaceae</taxon>
        <taxon>Streptomonospora</taxon>
    </lineage>
</organism>
<dbReference type="RefSeq" id="WP_267945835.1">
    <property type="nucleotide sequence ID" value="NZ_CP113264.1"/>
</dbReference>
<gene>
    <name evidence="1" type="ORF">OUQ99_22800</name>
</gene>
<evidence type="ECO:0000313" key="1">
    <source>
        <dbReference type="EMBL" id="WAE72032.1"/>
    </source>
</evidence>
<proteinExistence type="predicted"/>
<reference evidence="1 2" key="1">
    <citation type="journal article" date="2013" name="Int. J. Syst. Evol. Microbiol.">
        <title>Description of Streptomonospora sediminis sp. nov. and Streptomonospora nanhaiensis sp. nov., and reclassification of Nocardiopsis arabia Hozzein &amp; Goodfellow 2008 as Streptomonospora arabica comb. nov. and emended description of the genus Streptomonospora.</title>
        <authorList>
            <person name="Zhang D.F."/>
            <person name="Pan H.Q."/>
            <person name="He J."/>
            <person name="Zhang X.M."/>
            <person name="Zhang Y.G."/>
            <person name="Klenk H.P."/>
            <person name="Hu J.C."/>
            <person name="Li W.J."/>
        </authorList>
    </citation>
    <scope>NUCLEOTIDE SEQUENCE [LARGE SCALE GENOMIC DNA]</scope>
    <source>
        <strain evidence="1 2">12A09</strain>
    </source>
</reference>
<name>A0ABY6YIJ0_9ACTN</name>
<protein>
    <submittedName>
        <fullName evidence="1">DUF4276 family protein</fullName>
    </submittedName>
</protein>
<dbReference type="InterPro" id="IPR025455">
    <property type="entry name" value="DUF4276"/>
</dbReference>
<keyword evidence="2" id="KW-1185">Reference proteome</keyword>
<accession>A0ABY6YIJ0</accession>
<sequence length="223" mass="25141">MGGKRKKTAKVQKDRRPTELEVLVEEESAALLLRRNLRSWLGCGSETIIKVRPFKGKPALLQKLPVVLEGYAALRRNGHDVRVLVLVDQDADDCSVLKGQLEDMACEAGLGTRQTSRGRPFVVVNRMAVRELENWYFGDWEAVRSAFPKIRVQAPAEYRNNADRRDKKTSDVFEKMLVSAGIRNASKPDWADRVGPCMDPARNSSASFRIFLEGARSLVKEQQ</sequence>
<dbReference type="Pfam" id="PF14103">
    <property type="entry name" value="DUF4276"/>
    <property type="match status" value="1"/>
</dbReference>
<evidence type="ECO:0000313" key="2">
    <source>
        <dbReference type="Proteomes" id="UP001156498"/>
    </source>
</evidence>
<dbReference type="EMBL" id="CP113264">
    <property type="protein sequence ID" value="WAE72032.1"/>
    <property type="molecule type" value="Genomic_DNA"/>
</dbReference>
<dbReference type="Proteomes" id="UP001156498">
    <property type="component" value="Chromosome"/>
</dbReference>